<accession>A0ABQ7Q5Q0</accession>
<evidence type="ECO:0000259" key="3">
    <source>
        <dbReference type="PROSITE" id="PS50940"/>
    </source>
</evidence>
<dbReference type="PANTHER" id="PTHR22933">
    <property type="entry name" value="FI18007P1-RELATED"/>
    <property type="match status" value="1"/>
</dbReference>
<proteinExistence type="predicted"/>
<feature type="chain" id="PRO_5046064413" description="Chitin-binding type-2 domain-containing protein" evidence="2">
    <location>
        <begin position="24"/>
        <end position="544"/>
    </location>
</feature>
<evidence type="ECO:0000313" key="4">
    <source>
        <dbReference type="EMBL" id="KAG7299243.1"/>
    </source>
</evidence>
<dbReference type="SUPFAM" id="SSF57625">
    <property type="entry name" value="Invertebrate chitin-binding proteins"/>
    <property type="match status" value="1"/>
</dbReference>
<keyword evidence="2" id="KW-0732">Signal</keyword>
<feature type="compositionally biased region" description="Polar residues" evidence="1">
    <location>
        <begin position="350"/>
        <end position="388"/>
    </location>
</feature>
<dbReference type="Gene3D" id="2.170.140.10">
    <property type="entry name" value="Chitin binding domain"/>
    <property type="match status" value="1"/>
</dbReference>
<feature type="region of interest" description="Disordered" evidence="1">
    <location>
        <begin position="310"/>
        <end position="400"/>
    </location>
</feature>
<evidence type="ECO:0000256" key="1">
    <source>
        <dbReference type="SAM" id="MobiDB-lite"/>
    </source>
</evidence>
<sequence length="544" mass="60546">MISRQSLCVGASLLCLGLALVLAQDVRDSRIPATRFSCRGRGSGYYADVETGCQVYHMCDGLGRQFSYTCPNTTLFQQRMLVCDHWYMVNCSRSERDYDANLLIGQRDKPFVSEHEMQFRTPRPDILSVPPNSNYYDGLKEAESKYPVHPGNSIVGVADSLTSNNNGLDHGKQQQYRPPTSWSTGTGTRRPTSGPTRPTAQAPSGIDAQDNLAGAASQKPTPTYQTLPDFSDFNQNTGIPNSRPVSPPTQDLRPPEAPTTTEQPSSEEYDLDIRMKNSSEDPVFQFIKRFDPNSPDSLKTTMTASEILNINQQLPQGQDVSTEEERTPRRQKNRGNNFNTLQTEKRKGNPEQNRFNTINTKPTAPTPQPDTNNFSPDNVNSNQRSTGLSEPDKHLLPPKSDYAVIPSTTVGPPVYYEWKWAVPAFDLELPLAGNSTDNATAAEVPQGRSNSQGNRPFSNWSRPTTEEPDLNPSNVEYNISSYFVPDYQFPLDKPHPGYEDENAETSFQVKVGRPGRSFGENPNCPHCHPAYLNPGTCEPCIVKR</sequence>
<dbReference type="PROSITE" id="PS50940">
    <property type="entry name" value="CHIT_BIND_II"/>
    <property type="match status" value="1"/>
</dbReference>
<feature type="compositionally biased region" description="Polar residues" evidence="1">
    <location>
        <begin position="218"/>
        <end position="244"/>
    </location>
</feature>
<feature type="domain" description="Chitin-binding type-2" evidence="3">
    <location>
        <begin position="35"/>
        <end position="93"/>
    </location>
</feature>
<gene>
    <name evidence="4" type="ORF">JYU34_017801</name>
</gene>
<name>A0ABQ7Q5Q0_PLUXY</name>
<dbReference type="InterPro" id="IPR052976">
    <property type="entry name" value="Scoloptoxin-like"/>
</dbReference>
<feature type="signal peptide" evidence="2">
    <location>
        <begin position="1"/>
        <end position="23"/>
    </location>
</feature>
<evidence type="ECO:0000313" key="5">
    <source>
        <dbReference type="Proteomes" id="UP000823941"/>
    </source>
</evidence>
<protein>
    <recommendedName>
        <fullName evidence="3">Chitin-binding type-2 domain-containing protein</fullName>
    </recommendedName>
</protein>
<dbReference type="Proteomes" id="UP000823941">
    <property type="component" value="Chromosome 23"/>
</dbReference>
<feature type="region of interest" description="Disordered" evidence="1">
    <location>
        <begin position="437"/>
        <end position="474"/>
    </location>
</feature>
<reference evidence="4 5" key="1">
    <citation type="submission" date="2021-06" db="EMBL/GenBank/DDBJ databases">
        <title>A haploid diamondback moth (Plutella xylostella L.) genome assembly resolves 31 chromosomes and identifies a diamide resistance mutation.</title>
        <authorList>
            <person name="Ward C.M."/>
            <person name="Perry K.D."/>
            <person name="Baker G."/>
            <person name="Powis K."/>
            <person name="Heckel D.G."/>
            <person name="Baxter S.W."/>
        </authorList>
    </citation>
    <scope>NUCLEOTIDE SEQUENCE [LARGE SCALE GENOMIC DNA]</scope>
    <source>
        <strain evidence="4 5">LV</strain>
        <tissue evidence="4">Single pupa</tissue>
    </source>
</reference>
<dbReference type="InterPro" id="IPR036508">
    <property type="entry name" value="Chitin-bd_dom_sf"/>
</dbReference>
<feature type="compositionally biased region" description="Polar residues" evidence="1">
    <location>
        <begin position="310"/>
        <end position="320"/>
    </location>
</feature>
<feature type="compositionally biased region" description="Low complexity" evidence="1">
    <location>
        <begin position="177"/>
        <end position="199"/>
    </location>
</feature>
<feature type="compositionally biased region" description="Polar residues" evidence="1">
    <location>
        <begin position="447"/>
        <end position="463"/>
    </location>
</feature>
<dbReference type="InterPro" id="IPR002557">
    <property type="entry name" value="Chitin-bd_dom"/>
</dbReference>
<keyword evidence="5" id="KW-1185">Reference proteome</keyword>
<dbReference type="EMBL" id="JAHIBW010000023">
    <property type="protein sequence ID" value="KAG7299243.1"/>
    <property type="molecule type" value="Genomic_DNA"/>
</dbReference>
<comment type="caution">
    <text evidence="4">The sequence shown here is derived from an EMBL/GenBank/DDBJ whole genome shotgun (WGS) entry which is preliminary data.</text>
</comment>
<dbReference type="PANTHER" id="PTHR22933:SF44">
    <property type="entry name" value="RE15157P"/>
    <property type="match status" value="1"/>
</dbReference>
<evidence type="ECO:0000256" key="2">
    <source>
        <dbReference type="SAM" id="SignalP"/>
    </source>
</evidence>
<feature type="region of interest" description="Disordered" evidence="1">
    <location>
        <begin position="157"/>
        <end position="271"/>
    </location>
</feature>
<organism evidence="4 5">
    <name type="scientific">Plutella xylostella</name>
    <name type="common">Diamondback moth</name>
    <name type="synonym">Plutella maculipennis</name>
    <dbReference type="NCBI Taxonomy" id="51655"/>
    <lineage>
        <taxon>Eukaryota</taxon>
        <taxon>Metazoa</taxon>
        <taxon>Ecdysozoa</taxon>
        <taxon>Arthropoda</taxon>
        <taxon>Hexapoda</taxon>
        <taxon>Insecta</taxon>
        <taxon>Pterygota</taxon>
        <taxon>Neoptera</taxon>
        <taxon>Endopterygota</taxon>
        <taxon>Lepidoptera</taxon>
        <taxon>Glossata</taxon>
        <taxon>Ditrysia</taxon>
        <taxon>Yponomeutoidea</taxon>
        <taxon>Plutellidae</taxon>
        <taxon>Plutella</taxon>
    </lineage>
</organism>
<dbReference type="SMART" id="SM00494">
    <property type="entry name" value="ChtBD2"/>
    <property type="match status" value="1"/>
</dbReference>
<dbReference type="Pfam" id="PF01607">
    <property type="entry name" value="CBM_14"/>
    <property type="match status" value="1"/>
</dbReference>